<keyword evidence="2 3" id="KW-0732">Signal</keyword>
<feature type="signal peptide" evidence="3">
    <location>
        <begin position="1"/>
        <end position="25"/>
    </location>
</feature>
<dbReference type="Gene3D" id="3.40.190.10">
    <property type="entry name" value="Periplasmic binding protein-like II"/>
    <property type="match status" value="2"/>
</dbReference>
<dbReference type="InterPro" id="IPR001638">
    <property type="entry name" value="Solute-binding_3/MltF_N"/>
</dbReference>
<reference evidence="6" key="1">
    <citation type="submission" date="2016-10" db="EMBL/GenBank/DDBJ databases">
        <authorList>
            <person name="Varghese N."/>
            <person name="Submissions S."/>
        </authorList>
    </citation>
    <scope>NUCLEOTIDE SEQUENCE [LARGE SCALE GENOMIC DNA]</scope>
    <source>
        <strain evidence="6">CCM 7469</strain>
    </source>
</reference>
<evidence type="ECO:0000313" key="5">
    <source>
        <dbReference type="EMBL" id="SDI64976.1"/>
    </source>
</evidence>
<evidence type="ECO:0000313" key="6">
    <source>
        <dbReference type="Proteomes" id="UP000199636"/>
    </source>
</evidence>
<dbReference type="OrthoDB" id="9768183at2"/>
<gene>
    <name evidence="5" type="ORF">SAMN05216272_11452</name>
</gene>
<dbReference type="Pfam" id="PF00497">
    <property type="entry name" value="SBP_bac_3"/>
    <property type="match status" value="1"/>
</dbReference>
<dbReference type="AlphaFoldDB" id="A0A1G8MAK0"/>
<proteinExistence type="inferred from homology"/>
<feature type="chain" id="PRO_5011672719" evidence="3">
    <location>
        <begin position="26"/>
        <end position="262"/>
    </location>
</feature>
<sequence>MNNKGLCGWLAGATLLMAGVASAQAETLHFALAAEPYPPFSVKQPDGKWTGFEPDLIHKLCAQMQAQCEIDEVAWDGIIPALLAKKVDVIFNSLSITDEREKQIAFSIPYYDTPVAVAAPAATDVVISPEGLKGKTIGVQISTVSSEYLKKYYEKIANVRYYDTQDSVNADLVAGRIDLMLADGIAVGAFLKSPDAQAAGIVSKGEVPYDPVFGRGVGAGLRKDDAALKAKLDSAIGQLLASDDYKALSNQYFGISVAPKQQ</sequence>
<evidence type="ECO:0000259" key="4">
    <source>
        <dbReference type="SMART" id="SM00062"/>
    </source>
</evidence>
<protein>
    <submittedName>
        <fullName evidence="5">Polar amino acid transport system substrate-binding protein</fullName>
    </submittedName>
</protein>
<evidence type="ECO:0000256" key="1">
    <source>
        <dbReference type="ARBA" id="ARBA00010333"/>
    </source>
</evidence>
<organism evidence="5 6">
    <name type="scientific">Pseudomonas panipatensis</name>
    <dbReference type="NCBI Taxonomy" id="428992"/>
    <lineage>
        <taxon>Bacteria</taxon>
        <taxon>Pseudomonadati</taxon>
        <taxon>Pseudomonadota</taxon>
        <taxon>Gammaproteobacteria</taxon>
        <taxon>Pseudomonadales</taxon>
        <taxon>Pseudomonadaceae</taxon>
        <taxon>Pseudomonas</taxon>
    </lineage>
</organism>
<keyword evidence="6" id="KW-1185">Reference proteome</keyword>
<dbReference type="RefSeq" id="WP_090267771.1">
    <property type="nucleotide sequence ID" value="NZ_FNDS01000014.1"/>
</dbReference>
<feature type="domain" description="Solute-binding protein family 3/N-terminal" evidence="4">
    <location>
        <begin position="27"/>
        <end position="256"/>
    </location>
</feature>
<dbReference type="PANTHER" id="PTHR35936:SF17">
    <property type="entry name" value="ARGININE-BINDING EXTRACELLULAR PROTEIN ARTP"/>
    <property type="match status" value="1"/>
</dbReference>
<dbReference type="EMBL" id="FNDS01000014">
    <property type="protein sequence ID" value="SDI64976.1"/>
    <property type="molecule type" value="Genomic_DNA"/>
</dbReference>
<dbReference type="SUPFAM" id="SSF53850">
    <property type="entry name" value="Periplasmic binding protein-like II"/>
    <property type="match status" value="1"/>
</dbReference>
<comment type="similarity">
    <text evidence="1">Belongs to the bacterial solute-binding protein 3 family.</text>
</comment>
<accession>A0A1G8MAK0</accession>
<dbReference type="STRING" id="428992.SAMN05216272_11452"/>
<name>A0A1G8MAK0_9PSED</name>
<dbReference type="PANTHER" id="PTHR35936">
    <property type="entry name" value="MEMBRANE-BOUND LYTIC MUREIN TRANSGLYCOSYLASE F"/>
    <property type="match status" value="1"/>
</dbReference>
<evidence type="ECO:0000256" key="2">
    <source>
        <dbReference type="ARBA" id="ARBA00022729"/>
    </source>
</evidence>
<evidence type="ECO:0000256" key="3">
    <source>
        <dbReference type="SAM" id="SignalP"/>
    </source>
</evidence>
<dbReference type="SMART" id="SM00062">
    <property type="entry name" value="PBPb"/>
    <property type="match status" value="1"/>
</dbReference>
<dbReference type="Proteomes" id="UP000199636">
    <property type="component" value="Unassembled WGS sequence"/>
</dbReference>